<reference evidence="7" key="2">
    <citation type="journal article" date="2021" name="PeerJ">
        <title>Extensive microbial diversity within the chicken gut microbiome revealed by metagenomics and culture.</title>
        <authorList>
            <person name="Gilroy R."/>
            <person name="Ravi A."/>
            <person name="Getino M."/>
            <person name="Pursley I."/>
            <person name="Horton D.L."/>
            <person name="Alikhan N.F."/>
            <person name="Baker D."/>
            <person name="Gharbi K."/>
            <person name="Hall N."/>
            <person name="Watson M."/>
            <person name="Adriaenssens E.M."/>
            <person name="Foster-Nyarko E."/>
            <person name="Jarju S."/>
            <person name="Secka A."/>
            <person name="Antonio M."/>
            <person name="Oren A."/>
            <person name="Chaudhuri R.R."/>
            <person name="La Ragione R."/>
            <person name="Hildebrand F."/>
            <person name="Pallen M.J."/>
        </authorList>
    </citation>
    <scope>NUCLEOTIDE SEQUENCE</scope>
    <source>
        <strain evidence="7">ChiSjej6B24-2974</strain>
    </source>
</reference>
<dbReference type="InterPro" id="IPR056546">
    <property type="entry name" value="MreB_MamK-like"/>
</dbReference>
<protein>
    <recommendedName>
        <fullName evidence="6">Cell shape-determining protein MreB</fullName>
    </recommendedName>
</protein>
<sequence length="346" mass="36298">MGVFSSGGVGIDLGSANVTIFLESEGVVLREPSYVLASRDNPDAVLACGRDARQMLGRTPQAAVLLSPVMDGAVGDIELTTTLLRALSEKAIGRRRALDRTRVVVSMGLGVTRVERAALEEAVKALGARRAALIRSSVAAAVGAGVPIAEPKGVMVVNIGGSTTEVAVISMNGVVASRTARTGGMALDEAIIRYIRNEKGLVIGQRTAEDLKIDVGSAKNTGFTETEDVLLRGRDVRTGKPSTVSISQLDVHKAIMPPLKMLLENIREAFENTPPELAADILERGVYLSGGGARLEGLRDRLSELLKMPVHMGESPEDDVAAGAGAIAADERLASRLAQSGCLIEL</sequence>
<dbReference type="GO" id="GO:0000902">
    <property type="term" value="P:cell morphogenesis"/>
    <property type="evidence" value="ECO:0007669"/>
    <property type="project" value="InterPro"/>
</dbReference>
<dbReference type="Pfam" id="PF06723">
    <property type="entry name" value="MreB_Mbl"/>
    <property type="match status" value="1"/>
</dbReference>
<evidence type="ECO:0000313" key="7">
    <source>
        <dbReference type="EMBL" id="HIQ82593.1"/>
    </source>
</evidence>
<dbReference type="Gene3D" id="3.30.420.40">
    <property type="match status" value="3"/>
</dbReference>
<keyword evidence="4 6" id="KW-0133">Cell shape</keyword>
<dbReference type="GO" id="GO:0008360">
    <property type="term" value="P:regulation of cell shape"/>
    <property type="evidence" value="ECO:0007669"/>
    <property type="project" value="UniProtKB-UniRule"/>
</dbReference>
<evidence type="ECO:0000256" key="6">
    <source>
        <dbReference type="HAMAP-Rule" id="MF_02207"/>
    </source>
</evidence>
<comment type="subcellular location">
    <subcellularLocation>
        <location evidence="6">Cytoplasm</location>
    </subcellularLocation>
    <text evidence="6">Membrane-associated.</text>
</comment>
<dbReference type="InterPro" id="IPR004753">
    <property type="entry name" value="MreB"/>
</dbReference>
<comment type="subunit">
    <text evidence="6">Forms polymers.</text>
</comment>
<gene>
    <name evidence="6" type="primary">mreB</name>
    <name evidence="7" type="ORF">IAA52_05765</name>
</gene>
<keyword evidence="2 6" id="KW-0547">Nucleotide-binding</keyword>
<evidence type="ECO:0000256" key="1">
    <source>
        <dbReference type="ARBA" id="ARBA00022490"/>
    </source>
</evidence>
<evidence type="ECO:0000256" key="3">
    <source>
        <dbReference type="ARBA" id="ARBA00022840"/>
    </source>
</evidence>
<dbReference type="PRINTS" id="PR01652">
    <property type="entry name" value="SHAPEPROTEIN"/>
</dbReference>
<organism evidence="7 8">
    <name type="scientific">Candidatus Pullichristensenella stercorigallinarum</name>
    <dbReference type="NCBI Taxonomy" id="2840909"/>
    <lineage>
        <taxon>Bacteria</taxon>
        <taxon>Bacillati</taxon>
        <taxon>Bacillota</taxon>
        <taxon>Clostridia</taxon>
        <taxon>Candidatus Pullichristensenella</taxon>
    </lineage>
</organism>
<dbReference type="InterPro" id="IPR043129">
    <property type="entry name" value="ATPase_NBD"/>
</dbReference>
<evidence type="ECO:0000256" key="5">
    <source>
        <dbReference type="ARBA" id="ARBA00023458"/>
    </source>
</evidence>
<evidence type="ECO:0000313" key="8">
    <source>
        <dbReference type="Proteomes" id="UP000824260"/>
    </source>
</evidence>
<feature type="binding site" evidence="6">
    <location>
        <begin position="209"/>
        <end position="212"/>
    </location>
    <ligand>
        <name>ATP</name>
        <dbReference type="ChEBI" id="CHEBI:30616"/>
    </ligand>
</feature>
<dbReference type="HAMAP" id="MF_02207">
    <property type="entry name" value="MreB"/>
    <property type="match status" value="1"/>
</dbReference>
<comment type="function">
    <text evidence="6">Forms membrane-associated dynamic filaments that are essential for cell shape determination. Acts by regulating cell wall synthesis and cell elongation, and thus cell shape. A feedback loop between cell geometry and MreB localization may maintain elongated cell shape by targeting cell wall growth to regions of negative cell wall curvature.</text>
</comment>
<comment type="similarity">
    <text evidence="5 6">Belongs to the FtsA/MreB family.</text>
</comment>
<dbReference type="PANTHER" id="PTHR42749">
    <property type="entry name" value="CELL SHAPE-DETERMINING PROTEIN MREB"/>
    <property type="match status" value="1"/>
</dbReference>
<name>A0A9D0ZL15_9FIRM</name>
<evidence type="ECO:0000256" key="4">
    <source>
        <dbReference type="ARBA" id="ARBA00022960"/>
    </source>
</evidence>
<dbReference type="GO" id="GO:0005524">
    <property type="term" value="F:ATP binding"/>
    <property type="evidence" value="ECO:0007669"/>
    <property type="project" value="UniProtKB-KW"/>
</dbReference>
<dbReference type="EMBL" id="DVFZ01000055">
    <property type="protein sequence ID" value="HIQ82593.1"/>
    <property type="molecule type" value="Genomic_DNA"/>
</dbReference>
<dbReference type="SUPFAM" id="SSF53067">
    <property type="entry name" value="Actin-like ATPase domain"/>
    <property type="match status" value="2"/>
</dbReference>
<dbReference type="PANTHER" id="PTHR42749:SF1">
    <property type="entry name" value="CELL SHAPE-DETERMINING PROTEIN MREB"/>
    <property type="match status" value="1"/>
</dbReference>
<reference evidence="7" key="1">
    <citation type="submission" date="2020-10" db="EMBL/GenBank/DDBJ databases">
        <authorList>
            <person name="Gilroy R."/>
        </authorList>
    </citation>
    <scope>NUCLEOTIDE SEQUENCE</scope>
    <source>
        <strain evidence="7">ChiSjej6B24-2974</strain>
    </source>
</reference>
<dbReference type="NCBIfam" id="NF010539">
    <property type="entry name" value="PRK13927.1"/>
    <property type="match status" value="1"/>
</dbReference>
<dbReference type="CDD" id="cd10225">
    <property type="entry name" value="ASKHA_NBD_MreB-like"/>
    <property type="match status" value="1"/>
</dbReference>
<dbReference type="GO" id="GO:0005737">
    <property type="term" value="C:cytoplasm"/>
    <property type="evidence" value="ECO:0007669"/>
    <property type="project" value="UniProtKB-SubCell"/>
</dbReference>
<accession>A0A9D0ZL15</accession>
<dbReference type="AlphaFoldDB" id="A0A9D0ZL15"/>
<evidence type="ECO:0000256" key="2">
    <source>
        <dbReference type="ARBA" id="ARBA00022741"/>
    </source>
</evidence>
<comment type="caution">
    <text evidence="6">Lacks conserved residue(s) required for the propagation of feature annotation.</text>
</comment>
<keyword evidence="1 6" id="KW-0963">Cytoplasm</keyword>
<comment type="caution">
    <text evidence="7">The sequence shown here is derived from an EMBL/GenBank/DDBJ whole genome shotgun (WGS) entry which is preliminary data.</text>
</comment>
<dbReference type="Proteomes" id="UP000824260">
    <property type="component" value="Unassembled WGS sequence"/>
</dbReference>
<proteinExistence type="inferred from homology"/>
<keyword evidence="3 6" id="KW-0067">ATP-binding</keyword>